<evidence type="ECO:0000313" key="6">
    <source>
        <dbReference type="Proteomes" id="UP000663828"/>
    </source>
</evidence>
<feature type="domain" description="PLAT" evidence="3">
    <location>
        <begin position="963"/>
        <end position="1081"/>
    </location>
</feature>
<feature type="domain" description="PLAT" evidence="3">
    <location>
        <begin position="1530"/>
        <end position="1652"/>
    </location>
</feature>
<dbReference type="PROSITE" id="PS50095">
    <property type="entry name" value="PLAT"/>
    <property type="match status" value="17"/>
</dbReference>
<feature type="region of interest" description="Disordered" evidence="2">
    <location>
        <begin position="22"/>
        <end position="59"/>
    </location>
</feature>
<reference evidence="4" key="1">
    <citation type="submission" date="2021-02" db="EMBL/GenBank/DDBJ databases">
        <authorList>
            <person name="Nowell W R."/>
        </authorList>
    </citation>
    <scope>NUCLEOTIDE SEQUENCE</scope>
</reference>
<feature type="compositionally biased region" description="Basic residues" evidence="2">
    <location>
        <begin position="27"/>
        <end position="44"/>
    </location>
</feature>
<feature type="domain" description="PLAT" evidence="3">
    <location>
        <begin position="159"/>
        <end position="299"/>
    </location>
</feature>
<evidence type="ECO:0000313" key="4">
    <source>
        <dbReference type="EMBL" id="CAF0762322.1"/>
    </source>
</evidence>
<feature type="domain" description="PLAT" evidence="3">
    <location>
        <begin position="1092"/>
        <end position="1234"/>
    </location>
</feature>
<dbReference type="InterPro" id="IPR001024">
    <property type="entry name" value="PLAT/LH2_dom"/>
</dbReference>
<dbReference type="SMART" id="SM00308">
    <property type="entry name" value="LH2"/>
    <property type="match status" value="15"/>
</dbReference>
<feature type="domain" description="PLAT" evidence="3">
    <location>
        <begin position="450"/>
        <end position="565"/>
    </location>
</feature>
<feature type="domain" description="PLAT" evidence="3">
    <location>
        <begin position="1249"/>
        <end position="1367"/>
    </location>
</feature>
<proteinExistence type="predicted"/>
<feature type="domain" description="PLAT" evidence="3">
    <location>
        <begin position="1860"/>
        <end position="1977"/>
    </location>
</feature>
<dbReference type="Gene3D" id="2.40.180.10">
    <property type="entry name" value="Catalase core domain"/>
    <property type="match status" value="12"/>
</dbReference>
<accession>A0A813Q5P5</accession>
<feature type="domain" description="PLAT" evidence="3">
    <location>
        <begin position="706"/>
        <end position="821"/>
    </location>
</feature>
<dbReference type="EMBL" id="CAJNOR010000978">
    <property type="protein sequence ID" value="CAF1049303.1"/>
    <property type="molecule type" value="Genomic_DNA"/>
</dbReference>
<dbReference type="OrthoDB" id="5322100at2759"/>
<evidence type="ECO:0000313" key="5">
    <source>
        <dbReference type="EMBL" id="CAF1049303.1"/>
    </source>
</evidence>
<feature type="domain" description="PLAT" evidence="3">
    <location>
        <begin position="319"/>
        <end position="438"/>
    </location>
</feature>
<dbReference type="Pfam" id="PF01477">
    <property type="entry name" value="PLAT"/>
    <property type="match status" value="17"/>
</dbReference>
<dbReference type="PANTHER" id="PTHR45901">
    <property type="entry name" value="PROTEIN CBG12474"/>
    <property type="match status" value="1"/>
</dbReference>
<keyword evidence="6" id="KW-1185">Reference proteome</keyword>
<dbReference type="Gene3D" id="2.60.60.20">
    <property type="entry name" value="PLAT/LH2 domain"/>
    <property type="match status" value="5"/>
</dbReference>
<dbReference type="Proteomes" id="UP000663828">
    <property type="component" value="Unassembled WGS sequence"/>
</dbReference>
<protein>
    <recommendedName>
        <fullName evidence="3">PLAT domain-containing protein</fullName>
    </recommendedName>
</protein>
<feature type="region of interest" description="Disordered" evidence="2">
    <location>
        <begin position="1841"/>
        <end position="1860"/>
    </location>
</feature>
<comment type="caution">
    <text evidence="4">The sequence shown here is derived from an EMBL/GenBank/DDBJ whole genome shotgun (WGS) entry which is preliminary data.</text>
</comment>
<feature type="domain" description="PLAT" evidence="3">
    <location>
        <begin position="2120"/>
        <end position="2239"/>
    </location>
</feature>
<name>A0A813Q5P5_ADIRI</name>
<feature type="region of interest" description="Disordered" evidence="2">
    <location>
        <begin position="81"/>
        <end position="104"/>
    </location>
</feature>
<dbReference type="Proteomes" id="UP000663852">
    <property type="component" value="Unassembled WGS sequence"/>
</dbReference>
<feature type="domain" description="PLAT" evidence="3">
    <location>
        <begin position="2399"/>
        <end position="2515"/>
    </location>
</feature>
<evidence type="ECO:0000313" key="7">
    <source>
        <dbReference type="Proteomes" id="UP000663852"/>
    </source>
</evidence>
<dbReference type="InterPro" id="IPR036392">
    <property type="entry name" value="PLAT/LH2_dom_sf"/>
</dbReference>
<feature type="domain" description="PLAT" evidence="3">
    <location>
        <begin position="579"/>
        <end position="693"/>
    </location>
</feature>
<dbReference type="CDD" id="cd01756">
    <property type="entry name" value="PLAT_repeat"/>
    <property type="match status" value="13"/>
</dbReference>
<gene>
    <name evidence="4" type="ORF">EDS130_LOCUS2876</name>
    <name evidence="5" type="ORF">XAT740_LOCUS15683</name>
</gene>
<organism evidence="4 7">
    <name type="scientific">Adineta ricciae</name>
    <name type="common">Rotifer</name>
    <dbReference type="NCBI Taxonomy" id="249248"/>
    <lineage>
        <taxon>Eukaryota</taxon>
        <taxon>Metazoa</taxon>
        <taxon>Spiralia</taxon>
        <taxon>Gnathifera</taxon>
        <taxon>Rotifera</taxon>
        <taxon>Eurotatoria</taxon>
        <taxon>Bdelloidea</taxon>
        <taxon>Adinetida</taxon>
        <taxon>Adinetidae</taxon>
        <taxon>Adineta</taxon>
    </lineage>
</organism>
<feature type="domain" description="PLAT" evidence="3">
    <location>
        <begin position="1990"/>
        <end position="2111"/>
    </location>
</feature>
<feature type="compositionally biased region" description="Low complexity" evidence="2">
    <location>
        <begin position="82"/>
        <end position="91"/>
    </location>
</feature>
<dbReference type="EMBL" id="CAJNOJ010000007">
    <property type="protein sequence ID" value="CAF0762322.1"/>
    <property type="molecule type" value="Genomic_DNA"/>
</dbReference>
<sequence length="2520" mass="287123">MDIHTNSSGFQHVLNYGPHTAVVTHPNHNRHHHTYHQHHQHHQPRVYSLPPPQSRPVQNAVPSYQLVPLVPVSYTTVYAPVQQQQQQHQQQPRPSGQLKQHPQMAHDPFHAEQYQPSRGTSAQIPYYNSLDDPHMQDYYAKRFHVRPKSAMKRSKRADTLYRITVKTANVKDAGTNAKVYLSIYGKRDRICRKLLTRESMLRGQSQLSLSLNGLDKVDDNDLYNIEFKRGATDIVYIRCRDLGIIQHIVLEHTGLLFEQSWLCEFILITNVRTGRSWLFPCNKWLSLFHPGDGSLSVELYPSDRDVDYGLKRPYAPTDTEYEIVVVTGDKRGAGTDSQVYLTLFGHEGKRTEKIHLSKSNNKNPFERNQTDTFRVKGDYVGELVKLRIEHDNTGRLPGWFLDRIVVTDLFDPKTKYFATCNKWLAKEEGDGQLSRDLLLHRDGVGSRQSNRYKVSVFTGKKRGAGTDADVYITLYGDMGETGAIMLDDKKNNFEAGKKDEFTIECPSVGELNKILIAHNNKGTAPGWFLDRVLVEDLDANRIYEFPCYKWLATDEDDGQISRYLFPLAEGAGPQATAGIPYNITVYTGDKRNAGTDARVYIVMHSKKSSSGQIPLPGGKFEQKSVDLFKIDGPENFSPLTALDIGHDNSGRGPGWYLDKVVVECPSTGIIQTFPCHNWLADDEGDKRIERRLIEDESLRETRAPTVPWYIWVYTSDMKGAGTDAHVNLVLYGRTGKSDDIKLQSKSDAFEAGHCDEFKMDIADVGIPFKLRVSHDNKKLFASWHLDRIEMENLNTNERYKFMCGRWLSKKEDDKQTVRELPAEGPGIKKPLPVVKYFIDVYTGDKRGAGTNSNVFINVFGECGDTGERPLEHSKHKDKFERKQVDSFTIEAVSLKEIQKVRIGHDGTGPGAGWFLDKVVVRPEDERYKPATFECNRWLAVDEDDGQIIRELTLASAAQHLDKTTYNVRIKTGDVFQAGTDADVHLKIFGEKEMTDKIPLRTSNNTANKFERNRIDSFTFEFADLGRIEHIIIGHNGKNPGAGWFLDWVEIDVPMRGELYKFSCHRWLDKKEGDGKIELDLVPSDVTKKESVIPYEITVFTGNKTGAGTDAKVFIQMYGLNGKTEELVLKSKSDSFEKNAVDKFKIEAPDIGEIQKIRIGHNSEKMNSAWYLEKVRVQRHLSDSYDKRKRSFKSGKSLRLSQISAVDPNVEEYWFFCQQWLDKGSGDKQTVRELLPTDENGNPLSDRDEVTYTVHVFTGNKSGAGTDANVFLTIYGKYEDSGERELRNSKTNKNKFERNKEDVFEIKAIWLDKLSKIKIRHDNAGGGAAWYLDRVEVVDPKTDQVYHFICQKWLAKDEDDGMISREIPAMENKALRLAAARESVTGAPTDFGLERKALATTYNVKVTTADKLGSGTNANVYICIYGKNNDTGIVPLATSKTHKDPFEQAHTDEFEIEAMDIGEPIKIKIGHDNAGFRPDWLLERVEIDVPKLGHTWLFPCGKWISRSKGEGQLELELYPKSRAGSVYTPFVPYEIKIVTSKKSGAGTDANVFIEIYGVDKTTGEVMLCSKTDRKGKFQTGSVDTFVRELEDVGDEIEKIRIGHDNHGIGAAWHLDRVEIRRLLKGQKTKTYVFPCDRWFAKNEDDHNIIRELVPERVIEEKLDKSGQLKVQEKEVRDRLEMKQYVVDVYTGDQPRCGTDANVFCTIYGDRGDTGERELSHSETHRNKFEKKQVDRFKIDCADLGNVYKLKIRHDNKGPFADWFLSKVEVVDDIRTYVFFCEQWLAKGKGDGKLERTLYEKDYQGSKSSLGSIPRSVTGSRAILGSTESDIKNEPFQRVQKKNVMSSIAEETRSRGSTDEGIPYTVKVKTGEARDAGTSANVFIRLIGRKGRQTRLIPLELLQRQRFEPGKVETFSLQELDIGDLEMVEIEHDGETLADSWYLEDVSVEMPTKGRSFYFLCNQWLSREKGDGKTKRILRVQDSNQGSFRPLIPYEVTFFTADEENAGCDCDVSLKLYGTNGSSSEHVFNKEEGQFERGSIDPFQCELDDVGEPIKLRVKIIPKGKHGRHRWFVQNIELVKYTKQNKRHKPYLFGLNDWISKDTGFLQDIPLTDHGKSIIQETTYRITTKTSDISGASCDANVFIVIYGQNGESRELELKHSSTHRNKFERNHEDVFTFENIQSLGALTQIRIWHDNSSLKNSWHLEYVQIDDTHTGESYKFPCDKWLSSKKDDQQIVRELVCEDNPRGGSRRGSLTPSGEVQYEIEVTTSDKQNAGTTQHGWIVLEGARKRSKKFYMKNTPHNKILRGGQTDSFKFQCRPLGALERIVLGHEERPEYPLRSYEGRDAAWHVAHVTVTDPSTGFKYEFPVRDWIVINDDAKTFECASKEEDTVSRQRHRRPIKYKIIVHTGDKSHAGTDANVSIILYGTLGDTGVRPLKQKGRNLFERGQVDEFVIECLELGSLTKLHIEHDNAMLSADWFLDKVEVVNMDTQETVLFPCSRWLSKKHDDGEIKRDLLPIRAS</sequence>
<comment type="caution">
    <text evidence="1">Lacks conserved residue(s) required for the propagation of feature annotation.</text>
</comment>
<dbReference type="InterPro" id="IPR052970">
    <property type="entry name" value="Inner_ear_hair_cell_LOXHD"/>
</dbReference>
<evidence type="ECO:0000256" key="1">
    <source>
        <dbReference type="PROSITE-ProRule" id="PRU00152"/>
    </source>
</evidence>
<dbReference type="PANTHER" id="PTHR45901:SF3">
    <property type="entry name" value="LIPOXYGENASE HOMOLOGY DOMAIN-CONTAINING PROTEIN 1"/>
    <property type="match status" value="1"/>
</dbReference>
<feature type="domain" description="PLAT" evidence="3">
    <location>
        <begin position="834"/>
        <end position="952"/>
    </location>
</feature>
<feature type="domain" description="PLAT" evidence="3">
    <location>
        <begin position="1681"/>
        <end position="1797"/>
    </location>
</feature>
<feature type="domain" description="PLAT" evidence="3">
    <location>
        <begin position="1399"/>
        <end position="1517"/>
    </location>
</feature>
<evidence type="ECO:0000259" key="3">
    <source>
        <dbReference type="PROSITE" id="PS50095"/>
    </source>
</evidence>
<evidence type="ECO:0000256" key="2">
    <source>
        <dbReference type="SAM" id="MobiDB-lite"/>
    </source>
</evidence>
<feature type="domain" description="PLAT" evidence="3">
    <location>
        <begin position="2259"/>
        <end position="2385"/>
    </location>
</feature>
<dbReference type="SUPFAM" id="SSF49723">
    <property type="entry name" value="Lipase/lipooxygenase domain (PLAT/LH2 domain)"/>
    <property type="match status" value="17"/>
</dbReference>